<keyword evidence="2" id="KW-0472">Membrane</keyword>
<feature type="region of interest" description="Disordered" evidence="1">
    <location>
        <begin position="688"/>
        <end position="760"/>
    </location>
</feature>
<dbReference type="Proteomes" id="UP000186817">
    <property type="component" value="Unassembled WGS sequence"/>
</dbReference>
<feature type="compositionally biased region" description="Basic and acidic residues" evidence="1">
    <location>
        <begin position="1672"/>
        <end position="1684"/>
    </location>
</feature>
<dbReference type="EMBL" id="LSRX01000953">
    <property type="protein sequence ID" value="OLP85834.1"/>
    <property type="molecule type" value="Genomic_DNA"/>
</dbReference>
<feature type="transmembrane region" description="Helical" evidence="2">
    <location>
        <begin position="1894"/>
        <end position="1914"/>
    </location>
</feature>
<feature type="transmembrane region" description="Helical" evidence="2">
    <location>
        <begin position="1860"/>
        <end position="1882"/>
    </location>
</feature>
<feature type="compositionally biased region" description="Acidic residues" evidence="1">
    <location>
        <begin position="722"/>
        <end position="731"/>
    </location>
</feature>
<reference evidence="3 4" key="1">
    <citation type="submission" date="2016-02" db="EMBL/GenBank/DDBJ databases">
        <title>Genome analysis of coral dinoflagellate symbionts highlights evolutionary adaptations to a symbiotic lifestyle.</title>
        <authorList>
            <person name="Aranda M."/>
            <person name="Li Y."/>
            <person name="Liew Y.J."/>
            <person name="Baumgarten S."/>
            <person name="Simakov O."/>
            <person name="Wilson M."/>
            <person name="Piel J."/>
            <person name="Ashoor H."/>
            <person name="Bougouffa S."/>
            <person name="Bajic V.B."/>
            <person name="Ryu T."/>
            <person name="Ravasi T."/>
            <person name="Bayer T."/>
            <person name="Micklem G."/>
            <person name="Kim H."/>
            <person name="Bhak J."/>
            <person name="Lajeunesse T.C."/>
            <person name="Voolstra C.R."/>
        </authorList>
    </citation>
    <scope>NUCLEOTIDE SEQUENCE [LARGE SCALE GENOMIC DNA]</scope>
    <source>
        <strain evidence="3 4">CCMP2467</strain>
    </source>
</reference>
<feature type="region of interest" description="Disordered" evidence="1">
    <location>
        <begin position="472"/>
        <end position="536"/>
    </location>
</feature>
<evidence type="ECO:0000313" key="3">
    <source>
        <dbReference type="EMBL" id="OLP85834.1"/>
    </source>
</evidence>
<evidence type="ECO:0000313" key="4">
    <source>
        <dbReference type="Proteomes" id="UP000186817"/>
    </source>
</evidence>
<organism evidence="3 4">
    <name type="scientific">Symbiodinium microadriaticum</name>
    <name type="common">Dinoflagellate</name>
    <name type="synonym">Zooxanthella microadriatica</name>
    <dbReference type="NCBI Taxonomy" id="2951"/>
    <lineage>
        <taxon>Eukaryota</taxon>
        <taxon>Sar</taxon>
        <taxon>Alveolata</taxon>
        <taxon>Dinophyceae</taxon>
        <taxon>Suessiales</taxon>
        <taxon>Symbiodiniaceae</taxon>
        <taxon>Symbiodinium</taxon>
    </lineage>
</organism>
<gene>
    <name evidence="3" type="ORF">AK812_SmicGene33139</name>
</gene>
<evidence type="ECO:0000256" key="1">
    <source>
        <dbReference type="SAM" id="MobiDB-lite"/>
    </source>
</evidence>
<feature type="compositionally biased region" description="Basic and acidic residues" evidence="1">
    <location>
        <begin position="488"/>
        <end position="498"/>
    </location>
</feature>
<keyword evidence="2" id="KW-0812">Transmembrane</keyword>
<dbReference type="OrthoDB" id="414028at2759"/>
<name>A0A1Q9CSD0_SYMMI</name>
<feature type="region of interest" description="Disordered" evidence="1">
    <location>
        <begin position="444"/>
        <end position="463"/>
    </location>
</feature>
<keyword evidence="4" id="KW-1185">Reference proteome</keyword>
<accession>A0A1Q9CSD0</accession>
<evidence type="ECO:0000256" key="2">
    <source>
        <dbReference type="SAM" id="Phobius"/>
    </source>
</evidence>
<keyword evidence="2" id="KW-1133">Transmembrane helix</keyword>
<proteinExistence type="predicted"/>
<feature type="compositionally biased region" description="Basic residues" evidence="1">
    <location>
        <begin position="499"/>
        <end position="516"/>
    </location>
</feature>
<feature type="region of interest" description="Disordered" evidence="1">
    <location>
        <begin position="1672"/>
        <end position="1740"/>
    </location>
</feature>
<protein>
    <submittedName>
        <fullName evidence="3">Uncharacterized protein</fullName>
    </submittedName>
</protein>
<comment type="caution">
    <text evidence="3">The sequence shown here is derived from an EMBL/GenBank/DDBJ whole genome shotgun (WGS) entry which is preliminary data.</text>
</comment>
<feature type="compositionally biased region" description="Low complexity" evidence="1">
    <location>
        <begin position="517"/>
        <end position="534"/>
    </location>
</feature>
<sequence length="2083" mass="229928">MAREPLGAMAPPDLSLFCLLWSQLQAAHMLKDVRGDWRTWQPLPVIALCATLPAALLPGQGAKAARLLPVAAASSGLYLWLCGSRSNHIMQDLIINAAIVLAAVVGPGNPADFSRRLGAAVHRFLVVLYAVSALHKLNSDWFDAQVSCASSVTATLLAQYGPAWLKGSPLAAFVLETSPGAAATFEVILPALLAAAGPPGDSGAPRGGPENGPSLERPPVAGGLQMASRLYPGGICYCMPFSWEEARQEVSKVVDFMINLIVVCENIDVRIVVHMPYQFLEAFNKRKEAFDELKLVKECFAMSCFGAPGSPAVLYGNDKLLIRCLKYMANRLRFRMLNPDIPEGSFVRGLTGSFIYAVTDLILLRHRRSDLDARNISDILERLCKNLVDQDLDEVLIPGPRPGGLTKRRLGLDLWFGLLTGSPDAHDDWYSRWSLQPKQWMIRSQSSKSLQGMPEPDTSEPSARSFLLGTAKRHSPTQTPNHPNLRNVRKESPPDKEKKAKKCKKEKKKSKKKAKKSSSSSSDSSSNVDSCNSEVSEEGFADSSSAFGLSKKEMARGMDVANLLELDPRPMGLVLSAVCPMIIANDIFEMGGELESLLRDKAATAKKKGPKKEHTMKAAGTMWKRRMADLALHLTGRPASALRLCAAKTLVDCSGVLRNLYKRKFPGGKQAWLQGLEAIMKDAREAASDDLKQHMTQPEPKPEPKPAPARSSGHKARSKKEEEEEDEPEPEASDKDEGSPMAAPYADSHSDSEDDNDVFNGEFALPKADASKESTLKKLPSSVRATLEKIDREVLDTLPNDLSHHKNLRADLGYWTGCLEKEALTEMHHFKLGLEGDRDAVTPPSRCEDIYLSDHGSPPLAGRAAAEAVRDPWQQFSRALDPNVLLDMPDRAELLNNIFKKIEYIDTLTSLRAKAASLGLWLRPRIFGPPAGTPAPAEERPGNATAEAVASDSSCSPGQDYNKFETLYLSSNRAVKGVLQLHKVDQKIQGYKILFRAEELWSLQEGLAMDICDAWKVDLINFHCACYVLQSRGCKPEIQGSALRTLDVVLGTNVLGSLDIALLPEKEECLLRVHDGYVSLASWNAFLEYANLTQRWQQCKFLSKEEQSIDTGRAQQLPWKLGEETEERREAEIAAPTLAMGTNVVEMGRDGKQALMDEELFGIFRFARTVVTPFKEICLELVLQLQQVFDMPPDATMNGQELKVKFRRNFTLQSVLSEALGMYLATAHELLEHFRYLRSSPSKAAALIAPPSDEKSEETKKLVVSQMKSEWELVLRLESSAASACELQEHCRHVSYQCYRELMAVWEKHSWKVHPEALSLTRAWYPELAWSSNIESLFKEMTSAVKRSGQSDVGSLPNLMAVAIRGLHRRLCISEDAPQALKLEKDDWSGAQTPALKPKIFNPTSAPVCRTDVNVISVSFFHWSHGQAVSIDSITKPFPSTSAFHHNHHSLNFMAGLMLADSPLARMGRDPVNEIQFFWVPETIFAGMLFRFEGVFYLSTGRTPGILNAVQLKELPFSFKGPLPDLAVDETNIPMNDEKSPDPLSTNQSTHALTLDVGRNLVRKLLLRPDEVRFFGYSIHLAEPVLSDKCGCSILLRRGMKDFSLMGWLVQSGDVLKLTVRNLIDFMDSRGARMPKNATKAQRIRRILSMDDIQQECSADVINAMVQKLEQQEEKRRQKEEKGTDPTTEEEDAATAACRQLLGQQHDDEDEDDAEVAQGPTDEPMTDARPAVPDGRSDTAPFPGQVDLWRGFCRRLGVSLGAVFHLMLALPLPPASFYPFSASCLALYALELPDALASLCLVVGRVAPLLGQLLWFALPGLLAATTAAADASGSWSTWVKEGDGSDAPFEYPPYDLYNGAIYWCFLVTALWLLLCLCGPGSAEKGSDRPARGGATASAFVVLAVLTLGLGPYLGTRTYPAFAMFSNLRIEGGAPNHHFLGTGLDLFGFQADVVHVLETNSTALWNYQVDLSQLYTHRTSAFFAAAGLLPALWICPPSWRYPPAANFTAFSAPAAGLYQRLKTQEPGAWQARVRRGSEEFIVSRREDLKPQCRPGVPPELCLFLAEHVVGPYRSFDDSRSPCRH</sequence>
<feature type="region of interest" description="Disordered" evidence="1">
    <location>
        <begin position="199"/>
        <end position="218"/>
    </location>
</feature>
<feature type="transmembrane region" description="Helical" evidence="2">
    <location>
        <begin position="1795"/>
        <end position="1818"/>
    </location>
</feature>
<feature type="transmembrane region" description="Helical" evidence="2">
    <location>
        <begin position="1762"/>
        <end position="1788"/>
    </location>
</feature>